<accession>A0A061BAC8</accession>
<feature type="compositionally biased region" description="Basic residues" evidence="1">
    <location>
        <begin position="66"/>
        <end position="75"/>
    </location>
</feature>
<dbReference type="EMBL" id="MPUK01000009">
    <property type="protein sequence ID" value="ONH65827.1"/>
    <property type="molecule type" value="Genomic_DNA"/>
</dbReference>
<feature type="region of interest" description="Disordered" evidence="1">
    <location>
        <begin position="213"/>
        <end position="307"/>
    </location>
</feature>
<reference evidence="3" key="3">
    <citation type="submission" date="2017-01" db="EMBL/GenBank/DDBJ databases">
        <authorList>
            <person name="Mah S.A."/>
            <person name="Swanson W.J."/>
            <person name="Moy G.W."/>
            <person name="Vacquier V.D."/>
        </authorList>
    </citation>
    <scope>NUCLEOTIDE SEQUENCE [LARGE SCALE GENOMIC DNA]</scope>
    <source>
        <strain evidence="3">65</strain>
    </source>
</reference>
<dbReference type="OrthoDB" id="10672634at2759"/>
<evidence type="ECO:0000313" key="4">
    <source>
        <dbReference type="Proteomes" id="UP000189513"/>
    </source>
</evidence>
<reference evidence="2" key="1">
    <citation type="journal article" date="2014" name="Genome Announc.">
        <title>Genome sequence of the yeast Cyberlindnera fabianii (Hansenula fabianii).</title>
        <authorList>
            <person name="Freel K.C."/>
            <person name="Sarilar V."/>
            <person name="Neuveglise C."/>
            <person name="Devillers H."/>
            <person name="Friedrich A."/>
            <person name="Schacherer J."/>
        </authorList>
    </citation>
    <scope>NUCLEOTIDE SEQUENCE</scope>
    <source>
        <strain evidence="2">YJS4271</strain>
    </source>
</reference>
<feature type="compositionally biased region" description="Low complexity" evidence="1">
    <location>
        <begin position="107"/>
        <end position="121"/>
    </location>
</feature>
<feature type="region of interest" description="Disordered" evidence="1">
    <location>
        <begin position="169"/>
        <end position="198"/>
    </location>
</feature>
<feature type="compositionally biased region" description="Polar residues" evidence="1">
    <location>
        <begin position="76"/>
        <end position="95"/>
    </location>
</feature>
<keyword evidence="4" id="KW-1185">Reference proteome</keyword>
<dbReference type="OMA" id="THNINTA"/>
<dbReference type="AlphaFoldDB" id="A0A061BAC8"/>
<sequence>MKVDEPQPPSTKRAWRLKKYTKSSTEIEQEQQEYATLEFSPKKSTRRPKNRPGEQQEFVFVDLSPRKRNLTKKNTPRVTPIDTSTKTMYQESSSPHVHDIVQMPELSYSPTPSSSSSINTSVPKRHSLSRLFRLTSQNDTDNKQDNKNSKPHQLMESPLLHESNKSLLHSVQQQEQQQRQLPSRTSSPLAQPVPQLKRTLTPQLVMTVSSDGRAVLQPSSASSSVTDLYSLHRSPSPKREAESPPDYNDSSSDDENQDACRAFAQAVRRKRANTAGSQHSLTRAPLSRTHSISSMSSTTYRSRMSPSRAAMLRQSTPIESRPPPVDDFVGGFFDDATRDARRPLGHLRNQKSISTLGPALGMEELSEFDADLTLTKAIDAGDDLTEFFDFSAFGDEQFQI</sequence>
<evidence type="ECO:0000313" key="3">
    <source>
        <dbReference type="EMBL" id="ONH65827.1"/>
    </source>
</evidence>
<gene>
    <name evidence="3" type="ORF">BON22_4333</name>
    <name evidence="2" type="ORF">CYFA0S_26e01244g</name>
</gene>
<evidence type="ECO:0000256" key="1">
    <source>
        <dbReference type="SAM" id="MobiDB-lite"/>
    </source>
</evidence>
<feature type="compositionally biased region" description="Polar residues" evidence="1">
    <location>
        <begin position="217"/>
        <end position="227"/>
    </location>
</feature>
<proteinExistence type="predicted"/>
<feature type="compositionally biased region" description="Low complexity" evidence="1">
    <location>
        <begin position="287"/>
        <end position="307"/>
    </location>
</feature>
<name>A0A061BAC8_CYBFA</name>
<protein>
    <submittedName>
        <fullName evidence="2">CYFA0S26e01244g1_1</fullName>
    </submittedName>
</protein>
<dbReference type="Proteomes" id="UP000189513">
    <property type="component" value="Unassembled WGS sequence"/>
</dbReference>
<organism evidence="2">
    <name type="scientific">Cyberlindnera fabianii</name>
    <name type="common">Yeast</name>
    <name type="synonym">Hansenula fabianii</name>
    <dbReference type="NCBI Taxonomy" id="36022"/>
    <lineage>
        <taxon>Eukaryota</taxon>
        <taxon>Fungi</taxon>
        <taxon>Dikarya</taxon>
        <taxon>Ascomycota</taxon>
        <taxon>Saccharomycotina</taxon>
        <taxon>Saccharomycetes</taxon>
        <taxon>Phaffomycetales</taxon>
        <taxon>Phaffomycetaceae</taxon>
        <taxon>Cyberlindnera</taxon>
    </lineage>
</organism>
<evidence type="ECO:0000313" key="2">
    <source>
        <dbReference type="EMBL" id="CDR46892.1"/>
    </source>
</evidence>
<dbReference type="VEuPathDB" id="FungiDB:BON22_4333"/>
<feature type="region of interest" description="Disordered" evidence="1">
    <location>
        <begin position="1"/>
        <end position="152"/>
    </location>
</feature>
<dbReference type="EMBL" id="LK052911">
    <property type="protein sequence ID" value="CDR46892.1"/>
    <property type="molecule type" value="Genomic_DNA"/>
</dbReference>
<reference evidence="4" key="2">
    <citation type="journal article" date="2017" name="Genome Announc.">
        <title>Genome sequences of Cyberlindnera fabianii 65, Pichia kudriavzevii 129, and Saccharomyces cerevisiae 131 isolated from fermented masau fruits in Zimbabwe.</title>
        <authorList>
            <person name="van Rijswijck I.M.H."/>
            <person name="Derks M.F.L."/>
            <person name="Abee T."/>
            <person name="de Ridder D."/>
            <person name="Smid E.J."/>
        </authorList>
    </citation>
    <scope>NUCLEOTIDE SEQUENCE [LARGE SCALE GENOMIC DNA]</scope>
    <source>
        <strain evidence="4">65</strain>
    </source>
</reference>